<organism evidence="1 2">
    <name type="scientific">Trypanosoma conorhini</name>
    <dbReference type="NCBI Taxonomy" id="83891"/>
    <lineage>
        <taxon>Eukaryota</taxon>
        <taxon>Discoba</taxon>
        <taxon>Euglenozoa</taxon>
        <taxon>Kinetoplastea</taxon>
        <taxon>Metakinetoplastina</taxon>
        <taxon>Trypanosomatida</taxon>
        <taxon>Trypanosomatidae</taxon>
        <taxon>Trypanosoma</taxon>
    </lineage>
</organism>
<dbReference type="AlphaFoldDB" id="A0A3R7KK23"/>
<accession>A0A3R7KK23</accession>
<proteinExistence type="predicted"/>
<comment type="caution">
    <text evidence="1">The sequence shown here is derived from an EMBL/GenBank/DDBJ whole genome shotgun (WGS) entry which is preliminary data.</text>
</comment>
<reference evidence="1 2" key="1">
    <citation type="journal article" date="2018" name="BMC Genomics">
        <title>Genomic comparison of Trypanosoma conorhini and Trypanosoma rangeli to Trypanosoma cruzi strains of high and low virulence.</title>
        <authorList>
            <person name="Bradwell K.R."/>
            <person name="Koparde V.N."/>
            <person name="Matveyev A.V."/>
            <person name="Serrano M.G."/>
            <person name="Alves J.M."/>
            <person name="Parikh H."/>
            <person name="Huang B."/>
            <person name="Lee V."/>
            <person name="Espinosa-Alvarez O."/>
            <person name="Ortiz P.A."/>
            <person name="Costa-Martins A.G."/>
            <person name="Teixeira M.M."/>
            <person name="Buck G.A."/>
        </authorList>
    </citation>
    <scope>NUCLEOTIDE SEQUENCE [LARGE SCALE GENOMIC DNA]</scope>
    <source>
        <strain evidence="1 2">025E</strain>
    </source>
</reference>
<keyword evidence="2" id="KW-1185">Reference proteome</keyword>
<sequence>MRSARNLRAEAQVTTDRSLPSFDNHYSNGVLMENWQEGRIYDACGRKFTLAMDRPVGVSHSMYTTDYTNPGRTSPQPMMRRRGLGKELMFGEGKPATFDGVPTSTTYGETQRHLIHSKNGKPRRSPRQMDATFGESGWRTFSESSTVASNCPTADEDNFGRFSSTKAVMDLPVECYHFQRQMACHEMSQ</sequence>
<dbReference type="Proteomes" id="UP000284403">
    <property type="component" value="Unassembled WGS sequence"/>
</dbReference>
<gene>
    <name evidence="1" type="ORF">Tco025E_07135</name>
</gene>
<dbReference type="EMBL" id="MKKU01000520">
    <property type="protein sequence ID" value="RNF09041.1"/>
    <property type="molecule type" value="Genomic_DNA"/>
</dbReference>
<evidence type="ECO:0000313" key="1">
    <source>
        <dbReference type="EMBL" id="RNF09041.1"/>
    </source>
</evidence>
<dbReference type="GeneID" id="40320746"/>
<protein>
    <submittedName>
        <fullName evidence="1">Uncharacterized protein</fullName>
    </submittedName>
</protein>
<name>A0A3R7KK23_9TRYP</name>
<dbReference type="RefSeq" id="XP_029225956.1">
    <property type="nucleotide sequence ID" value="XM_029374002.1"/>
</dbReference>
<dbReference type="OrthoDB" id="247838at2759"/>
<evidence type="ECO:0000313" key="2">
    <source>
        <dbReference type="Proteomes" id="UP000284403"/>
    </source>
</evidence>